<dbReference type="EMBL" id="FORX01000002">
    <property type="protein sequence ID" value="SFJ35012.1"/>
    <property type="molecule type" value="Genomic_DNA"/>
</dbReference>
<evidence type="ECO:0000256" key="3">
    <source>
        <dbReference type="ARBA" id="ARBA00022723"/>
    </source>
</evidence>
<dbReference type="Proteomes" id="UP000198635">
    <property type="component" value="Unassembled WGS sequence"/>
</dbReference>
<dbReference type="Gene3D" id="1.25.40.10">
    <property type="entry name" value="Tetratricopeptide repeat domain"/>
    <property type="match status" value="1"/>
</dbReference>
<dbReference type="AlphaFoldDB" id="A0A1I3QNE7"/>
<sequence>MTSVRGMRKRVLVFACLIALVFPSSVFSNFGEFTIRDELELARKFDLVIETRFPVIQDTRIIGYVQSLVDRLIAAMPPQPFPIKTTVVRNSALNAFASAAGHITIFTGLIANMDNEDELASVIAHELAHVSERHIAKSIEKSQLVGAGSLLGILAGVLVGSQGGGDGAGALVLGSVAGAKAMQLKYTRENEKDADQYGLGYLVDAGFAPAGMTSAFNKIRKLQWLGGGGDVPSYLSTHPGMDDRVVYMQERIARLPANVRNRASDNEAFERVKLLVQAWYTDPNTAKAIFTSSGKSTCPFVLGEAIALSRLHQIEAAKIRFDEALACNGNDPLWMREYGRFSFEYGDLETAAKYLQEVVLRDPNDLFALFFYARAVAEQGNHAASVSAMERVLKAVPRDAEVLEYLARYQAAMGRAFEAHLNFAKSFAYKRKFSKYNFHLQKSEALAQTPPQQEQLRKVREEIAEFREILGI</sequence>
<proteinExistence type="predicted"/>
<evidence type="ECO:0000256" key="4">
    <source>
        <dbReference type="ARBA" id="ARBA00022801"/>
    </source>
</evidence>
<dbReference type="SUPFAM" id="SSF48452">
    <property type="entry name" value="TPR-like"/>
    <property type="match status" value="1"/>
</dbReference>
<dbReference type="GO" id="GO:0046872">
    <property type="term" value="F:metal ion binding"/>
    <property type="evidence" value="ECO:0007669"/>
    <property type="project" value="UniProtKB-KW"/>
</dbReference>
<dbReference type="Gene3D" id="3.30.2010.10">
    <property type="entry name" value="Metalloproteases ('zincins'), catalytic domain"/>
    <property type="match status" value="1"/>
</dbReference>
<feature type="domain" description="Peptidase M48" evidence="7">
    <location>
        <begin position="64"/>
        <end position="250"/>
    </location>
</feature>
<dbReference type="InterPro" id="IPR051156">
    <property type="entry name" value="Mito/Outer_Membr_Metalloprot"/>
</dbReference>
<dbReference type="PANTHER" id="PTHR22726">
    <property type="entry name" value="METALLOENDOPEPTIDASE OMA1"/>
    <property type="match status" value="1"/>
</dbReference>
<keyword evidence="5" id="KW-0862">Zinc</keyword>
<evidence type="ECO:0000256" key="5">
    <source>
        <dbReference type="ARBA" id="ARBA00022833"/>
    </source>
</evidence>
<keyword evidence="2 8" id="KW-0645">Protease</keyword>
<dbReference type="InterPro" id="IPR011990">
    <property type="entry name" value="TPR-like_helical_dom_sf"/>
</dbReference>
<dbReference type="CDD" id="cd07333">
    <property type="entry name" value="M48C_bepA_like"/>
    <property type="match status" value="1"/>
</dbReference>
<comment type="cofactor">
    <cofactor evidence="1">
        <name>Zn(2+)</name>
        <dbReference type="ChEBI" id="CHEBI:29105"/>
    </cofactor>
</comment>
<keyword evidence="3" id="KW-0479">Metal-binding</keyword>
<dbReference type="Pfam" id="PF01435">
    <property type="entry name" value="Peptidase_M48"/>
    <property type="match status" value="1"/>
</dbReference>
<keyword evidence="6" id="KW-0482">Metalloprotease</keyword>
<keyword evidence="4" id="KW-0378">Hydrolase</keyword>
<evidence type="ECO:0000313" key="8">
    <source>
        <dbReference type="EMBL" id="SFJ35012.1"/>
    </source>
</evidence>
<protein>
    <submittedName>
        <fullName evidence="8">Putative Zn-dependent protease, contains TPR repeats</fullName>
    </submittedName>
</protein>
<dbReference type="OrthoDB" id="9810445at2"/>
<evidence type="ECO:0000259" key="7">
    <source>
        <dbReference type="Pfam" id="PF01435"/>
    </source>
</evidence>
<dbReference type="PANTHER" id="PTHR22726:SF1">
    <property type="entry name" value="METALLOENDOPEPTIDASE OMA1, MITOCHONDRIAL"/>
    <property type="match status" value="1"/>
</dbReference>
<dbReference type="GO" id="GO:0004222">
    <property type="term" value="F:metalloendopeptidase activity"/>
    <property type="evidence" value="ECO:0007669"/>
    <property type="project" value="InterPro"/>
</dbReference>
<dbReference type="RefSeq" id="WP_092372837.1">
    <property type="nucleotide sequence ID" value="NZ_FORX01000002.1"/>
</dbReference>
<reference evidence="9" key="1">
    <citation type="submission" date="2016-10" db="EMBL/GenBank/DDBJ databases">
        <authorList>
            <person name="Varghese N."/>
            <person name="Submissions S."/>
        </authorList>
    </citation>
    <scope>NUCLEOTIDE SEQUENCE [LARGE SCALE GENOMIC DNA]</scope>
    <source>
        <strain evidence="9">DSM 5918</strain>
    </source>
</reference>
<name>A0A1I3QNE7_9BACT</name>
<dbReference type="Pfam" id="PF14559">
    <property type="entry name" value="TPR_19"/>
    <property type="match status" value="1"/>
</dbReference>
<gene>
    <name evidence="8" type="ORF">SAMN04488082_102387</name>
</gene>
<evidence type="ECO:0000256" key="1">
    <source>
        <dbReference type="ARBA" id="ARBA00001947"/>
    </source>
</evidence>
<evidence type="ECO:0000256" key="2">
    <source>
        <dbReference type="ARBA" id="ARBA00022670"/>
    </source>
</evidence>
<keyword evidence="9" id="KW-1185">Reference proteome</keyword>
<evidence type="ECO:0000256" key="6">
    <source>
        <dbReference type="ARBA" id="ARBA00023049"/>
    </source>
</evidence>
<dbReference type="STRING" id="52560.SAMN04488082_102387"/>
<evidence type="ECO:0000313" key="9">
    <source>
        <dbReference type="Proteomes" id="UP000198635"/>
    </source>
</evidence>
<dbReference type="GO" id="GO:0051603">
    <property type="term" value="P:proteolysis involved in protein catabolic process"/>
    <property type="evidence" value="ECO:0007669"/>
    <property type="project" value="TreeGrafter"/>
</dbReference>
<accession>A0A1I3QNE7</accession>
<organism evidence="8 9">
    <name type="scientific">Desulfomicrobium apsheronum</name>
    <dbReference type="NCBI Taxonomy" id="52560"/>
    <lineage>
        <taxon>Bacteria</taxon>
        <taxon>Pseudomonadati</taxon>
        <taxon>Thermodesulfobacteriota</taxon>
        <taxon>Desulfovibrionia</taxon>
        <taxon>Desulfovibrionales</taxon>
        <taxon>Desulfomicrobiaceae</taxon>
        <taxon>Desulfomicrobium</taxon>
    </lineage>
</organism>
<dbReference type="InterPro" id="IPR001915">
    <property type="entry name" value="Peptidase_M48"/>
</dbReference>
<dbReference type="GO" id="GO:0016020">
    <property type="term" value="C:membrane"/>
    <property type="evidence" value="ECO:0007669"/>
    <property type="project" value="TreeGrafter"/>
</dbReference>